<sequence>MATVQFDRVFKMYANGHSAIKDLSLEIADGEFLVFVGPSGCGKSTALRMLAGLEDISAGKILIGDRVVNQYTPQQRNIAMVFQNYALYPHMTVRQNLEFPLRMLKLAPRQMAALVREAAEKLSLVELLDRKPKQLSGGQRQRVAMGRAIVRDPAVFLMDEPLSNLDAKMRSQIRTEITTLQQRMGTTTVYVTHDQVEAMTMGDRVAVMQGGKLQQVSSPQDLYDRPANIFVAGFIGSPAMNIFRSRLSKDERGSWSIDFGGKPLALPASLVQQYQHLDWHLGQILVGIRPEAFTVASAGDANSINVEVKTVEVLGHETIVYAMASIDIIDTDAASQPNGSSQTPTTETHSSLLAARIASSQTIQTGQPLTLSVDSSKLYLFSIDGDLIE</sequence>
<dbReference type="SUPFAM" id="SSF52540">
    <property type="entry name" value="P-loop containing nucleoside triphosphate hydrolases"/>
    <property type="match status" value="1"/>
</dbReference>
<evidence type="ECO:0000256" key="6">
    <source>
        <dbReference type="ARBA" id="ARBA00023136"/>
    </source>
</evidence>
<dbReference type="RefSeq" id="WP_015157862.1">
    <property type="nucleotide sequence ID" value="NC_019697.1"/>
</dbReference>
<keyword evidence="5" id="KW-1278">Translocase</keyword>
<dbReference type="eggNOG" id="COG3842">
    <property type="taxonomic scope" value="Bacteria"/>
</dbReference>
<dbReference type="CDD" id="cd03301">
    <property type="entry name" value="ABC_MalK_N"/>
    <property type="match status" value="1"/>
</dbReference>
<dbReference type="SUPFAM" id="SSF50331">
    <property type="entry name" value="MOP-like"/>
    <property type="match status" value="1"/>
</dbReference>
<keyword evidence="4" id="KW-0067">ATP-binding</keyword>
<dbReference type="InterPro" id="IPR015855">
    <property type="entry name" value="ABC_transpr_MalK-like"/>
</dbReference>
<dbReference type="InterPro" id="IPR008995">
    <property type="entry name" value="Mo/tungstate-bd_C_term_dom"/>
</dbReference>
<dbReference type="InterPro" id="IPR047641">
    <property type="entry name" value="ABC_transpr_MalK/UgpC-like"/>
</dbReference>
<dbReference type="PROSITE" id="PS50893">
    <property type="entry name" value="ABC_TRANSPORTER_2"/>
    <property type="match status" value="1"/>
</dbReference>
<dbReference type="Pfam" id="PF17912">
    <property type="entry name" value="OB_MalK"/>
    <property type="match status" value="1"/>
</dbReference>
<dbReference type="GO" id="GO:0016887">
    <property type="term" value="F:ATP hydrolysis activity"/>
    <property type="evidence" value="ECO:0007669"/>
    <property type="project" value="InterPro"/>
</dbReference>
<accession>K9UAL3</accession>
<dbReference type="GO" id="GO:0140359">
    <property type="term" value="F:ABC-type transporter activity"/>
    <property type="evidence" value="ECO:0007669"/>
    <property type="project" value="InterPro"/>
</dbReference>
<dbReference type="GO" id="GO:0005524">
    <property type="term" value="F:ATP binding"/>
    <property type="evidence" value="ECO:0007669"/>
    <property type="project" value="UniProtKB-KW"/>
</dbReference>
<keyword evidence="8" id="KW-0762">Sugar transport</keyword>
<dbReference type="GO" id="GO:0008643">
    <property type="term" value="P:carbohydrate transport"/>
    <property type="evidence" value="ECO:0007669"/>
    <property type="project" value="InterPro"/>
</dbReference>
<dbReference type="OrthoDB" id="508245at2"/>
<evidence type="ECO:0000259" key="7">
    <source>
        <dbReference type="PROSITE" id="PS50893"/>
    </source>
</evidence>
<dbReference type="EMBL" id="CP003600">
    <property type="protein sequence ID" value="AFY91668.1"/>
    <property type="molecule type" value="Genomic_DNA"/>
</dbReference>
<keyword evidence="1" id="KW-0813">Transport</keyword>
<reference evidence="8 9" key="1">
    <citation type="submission" date="2012-05" db="EMBL/GenBank/DDBJ databases">
        <title>Finished chromosome of genome of Chamaesiphon sp. PCC 6605.</title>
        <authorList>
            <consortium name="US DOE Joint Genome Institute"/>
            <person name="Gugger M."/>
            <person name="Coursin T."/>
            <person name="Rippka R."/>
            <person name="Tandeau De Marsac N."/>
            <person name="Huntemann M."/>
            <person name="Wei C.-L."/>
            <person name="Han J."/>
            <person name="Detter J.C."/>
            <person name="Han C."/>
            <person name="Tapia R."/>
            <person name="Chen A."/>
            <person name="Kyrpides N."/>
            <person name="Mavromatis K."/>
            <person name="Markowitz V."/>
            <person name="Szeto E."/>
            <person name="Ivanova N."/>
            <person name="Pagani I."/>
            <person name="Pati A."/>
            <person name="Goodwin L."/>
            <person name="Nordberg H.P."/>
            <person name="Cantor M.N."/>
            <person name="Hua S.X."/>
            <person name="Woyke T."/>
            <person name="Kerfeld C.A."/>
        </authorList>
    </citation>
    <scope>NUCLEOTIDE SEQUENCE [LARGE SCALE GENOMIC DNA]</scope>
    <source>
        <strain evidence="9">ATCC 27169 / PCC 6605</strain>
    </source>
</reference>
<dbReference type="SMART" id="SM00382">
    <property type="entry name" value="AAA"/>
    <property type="match status" value="1"/>
</dbReference>
<dbReference type="PANTHER" id="PTHR43875">
    <property type="entry name" value="MALTODEXTRIN IMPORT ATP-BINDING PROTEIN MSMX"/>
    <property type="match status" value="1"/>
</dbReference>
<dbReference type="NCBIfam" id="NF008653">
    <property type="entry name" value="PRK11650.1"/>
    <property type="match status" value="1"/>
</dbReference>
<protein>
    <submittedName>
        <fullName evidence="8">ATPase component of ABC-type sugar transporter</fullName>
    </submittedName>
</protein>
<dbReference type="KEGG" id="cmp:Cha6605_0369"/>
<dbReference type="PANTHER" id="PTHR43875:SF15">
    <property type="entry name" value="TREHALOSE IMPORT ATP-BINDING PROTEIN SUGC"/>
    <property type="match status" value="1"/>
</dbReference>
<dbReference type="HOGENOM" id="CLU_000604_1_1_3"/>
<dbReference type="InterPro" id="IPR027417">
    <property type="entry name" value="P-loop_NTPase"/>
</dbReference>
<dbReference type="Gene3D" id="2.40.50.100">
    <property type="match status" value="1"/>
</dbReference>
<dbReference type="PROSITE" id="PS00211">
    <property type="entry name" value="ABC_TRANSPORTER_1"/>
    <property type="match status" value="1"/>
</dbReference>
<dbReference type="InterPro" id="IPR003593">
    <property type="entry name" value="AAA+_ATPase"/>
</dbReference>
<dbReference type="AlphaFoldDB" id="K9UAL3"/>
<keyword evidence="2" id="KW-1003">Cell membrane</keyword>
<evidence type="ECO:0000256" key="2">
    <source>
        <dbReference type="ARBA" id="ARBA00022475"/>
    </source>
</evidence>
<dbReference type="STRING" id="1173020.Cha6605_0369"/>
<evidence type="ECO:0000313" key="9">
    <source>
        <dbReference type="Proteomes" id="UP000010366"/>
    </source>
</evidence>
<dbReference type="Gene3D" id="3.40.50.300">
    <property type="entry name" value="P-loop containing nucleotide triphosphate hydrolases"/>
    <property type="match status" value="1"/>
</dbReference>
<dbReference type="InterPro" id="IPR003439">
    <property type="entry name" value="ABC_transporter-like_ATP-bd"/>
</dbReference>
<evidence type="ECO:0000256" key="5">
    <source>
        <dbReference type="ARBA" id="ARBA00022967"/>
    </source>
</evidence>
<keyword evidence="9" id="KW-1185">Reference proteome</keyword>
<evidence type="ECO:0000256" key="4">
    <source>
        <dbReference type="ARBA" id="ARBA00022840"/>
    </source>
</evidence>
<dbReference type="GO" id="GO:0055052">
    <property type="term" value="C:ATP-binding cassette (ABC) transporter complex, substrate-binding subunit-containing"/>
    <property type="evidence" value="ECO:0007669"/>
    <property type="project" value="TreeGrafter"/>
</dbReference>
<dbReference type="Pfam" id="PF00005">
    <property type="entry name" value="ABC_tran"/>
    <property type="match status" value="1"/>
</dbReference>
<dbReference type="FunFam" id="3.40.50.300:FF:000042">
    <property type="entry name" value="Maltose/maltodextrin ABC transporter, ATP-binding protein"/>
    <property type="match status" value="1"/>
</dbReference>
<evidence type="ECO:0000256" key="3">
    <source>
        <dbReference type="ARBA" id="ARBA00022741"/>
    </source>
</evidence>
<dbReference type="InterPro" id="IPR017871">
    <property type="entry name" value="ABC_transporter-like_CS"/>
</dbReference>
<keyword evidence="6" id="KW-0472">Membrane</keyword>
<evidence type="ECO:0000256" key="1">
    <source>
        <dbReference type="ARBA" id="ARBA00022448"/>
    </source>
</evidence>
<proteinExistence type="predicted"/>
<feature type="domain" description="ABC transporter" evidence="7">
    <location>
        <begin position="4"/>
        <end position="235"/>
    </location>
</feature>
<keyword evidence="3" id="KW-0547">Nucleotide-binding</keyword>
<organism evidence="8 9">
    <name type="scientific">Chamaesiphon minutus (strain ATCC 27169 / PCC 6605)</name>
    <dbReference type="NCBI Taxonomy" id="1173020"/>
    <lineage>
        <taxon>Bacteria</taxon>
        <taxon>Bacillati</taxon>
        <taxon>Cyanobacteriota</taxon>
        <taxon>Cyanophyceae</taxon>
        <taxon>Gomontiellales</taxon>
        <taxon>Chamaesiphonaceae</taxon>
        <taxon>Chamaesiphon</taxon>
    </lineage>
</organism>
<name>K9UAL3_CHAP6</name>
<dbReference type="InterPro" id="IPR040582">
    <property type="entry name" value="OB_MalK-like"/>
</dbReference>
<gene>
    <name evidence="8" type="ORF">Cha6605_0369</name>
</gene>
<dbReference type="Proteomes" id="UP000010366">
    <property type="component" value="Chromosome"/>
</dbReference>
<evidence type="ECO:0000313" key="8">
    <source>
        <dbReference type="EMBL" id="AFY91668.1"/>
    </source>
</evidence>